<dbReference type="Pfam" id="PF18765">
    <property type="entry name" value="Polbeta"/>
    <property type="match status" value="1"/>
</dbReference>
<dbReference type="GO" id="GO:0016740">
    <property type="term" value="F:transferase activity"/>
    <property type="evidence" value="ECO:0007669"/>
    <property type="project" value="UniProtKB-KW"/>
</dbReference>
<sequence>MNGSAYVDTEREQAYEALLRERVLSLCAGLPCTIYLFGSRARKQARRSSDFDIGIEGLDAQTFRRLKIALQDWLEESPIPHTIDVIDFSHADPVFVIHVKKDAIIWKKS</sequence>
<reference evidence="2" key="1">
    <citation type="journal article" date="2020" name="mSystems">
        <title>Genome- and Community-Level Interaction Insights into Carbon Utilization and Element Cycling Functions of Hydrothermarchaeota in Hydrothermal Sediment.</title>
        <authorList>
            <person name="Zhou Z."/>
            <person name="Liu Y."/>
            <person name="Xu W."/>
            <person name="Pan J."/>
            <person name="Luo Z.H."/>
            <person name="Li M."/>
        </authorList>
    </citation>
    <scope>NUCLEOTIDE SEQUENCE [LARGE SCALE GENOMIC DNA]</scope>
    <source>
        <strain evidence="2">SpSt-503</strain>
    </source>
</reference>
<dbReference type="InterPro" id="IPR043519">
    <property type="entry name" value="NT_sf"/>
</dbReference>
<dbReference type="AlphaFoldDB" id="A0A7C3I1K8"/>
<dbReference type="Gene3D" id="3.30.460.10">
    <property type="entry name" value="Beta Polymerase, domain 2"/>
    <property type="match status" value="1"/>
</dbReference>
<accession>A0A7C3I1K8</accession>
<proteinExistence type="predicted"/>
<keyword evidence="2" id="KW-0808">Transferase</keyword>
<gene>
    <name evidence="2" type="ORF">ENS59_00375</name>
</gene>
<feature type="domain" description="Polymerase beta nucleotidyltransferase" evidence="1">
    <location>
        <begin position="33"/>
        <end position="105"/>
    </location>
</feature>
<dbReference type="InterPro" id="IPR041633">
    <property type="entry name" value="Polbeta"/>
</dbReference>
<evidence type="ECO:0000313" key="2">
    <source>
        <dbReference type="EMBL" id="HFH27958.1"/>
    </source>
</evidence>
<dbReference type="SUPFAM" id="SSF81301">
    <property type="entry name" value="Nucleotidyltransferase"/>
    <property type="match status" value="1"/>
</dbReference>
<name>A0A7C3I1K8_9SPIR</name>
<dbReference type="CDD" id="cd05403">
    <property type="entry name" value="NT_KNTase_like"/>
    <property type="match status" value="1"/>
</dbReference>
<organism evidence="2">
    <name type="scientific">Gracilinema caldarium</name>
    <dbReference type="NCBI Taxonomy" id="215591"/>
    <lineage>
        <taxon>Bacteria</taxon>
        <taxon>Pseudomonadati</taxon>
        <taxon>Spirochaetota</taxon>
        <taxon>Spirochaetia</taxon>
        <taxon>Spirochaetales</taxon>
        <taxon>Breznakiellaceae</taxon>
        <taxon>Gracilinema</taxon>
    </lineage>
</organism>
<evidence type="ECO:0000259" key="1">
    <source>
        <dbReference type="Pfam" id="PF18765"/>
    </source>
</evidence>
<comment type="caution">
    <text evidence="2">The sequence shown here is derived from an EMBL/GenBank/DDBJ whole genome shotgun (WGS) entry which is preliminary data.</text>
</comment>
<protein>
    <submittedName>
        <fullName evidence="2">Nucleotidyltransferase domain-containing protein</fullName>
    </submittedName>
</protein>
<dbReference type="EMBL" id="DSVL01000010">
    <property type="protein sequence ID" value="HFH27958.1"/>
    <property type="molecule type" value="Genomic_DNA"/>
</dbReference>